<protein>
    <submittedName>
        <fullName evidence="2">Uncharacterized protein</fullName>
    </submittedName>
</protein>
<dbReference type="Proteomes" id="UP000751190">
    <property type="component" value="Unassembled WGS sequence"/>
</dbReference>
<gene>
    <name evidence="2" type="ORF">KFE25_002456</name>
</gene>
<evidence type="ECO:0000256" key="1">
    <source>
        <dbReference type="SAM" id="MobiDB-lite"/>
    </source>
</evidence>
<feature type="region of interest" description="Disordered" evidence="1">
    <location>
        <begin position="97"/>
        <end position="120"/>
    </location>
</feature>
<comment type="caution">
    <text evidence="2">The sequence shown here is derived from an EMBL/GenBank/DDBJ whole genome shotgun (WGS) entry which is preliminary data.</text>
</comment>
<organism evidence="2 3">
    <name type="scientific">Diacronema lutheri</name>
    <name type="common">Unicellular marine alga</name>
    <name type="synonym">Monochrysis lutheri</name>
    <dbReference type="NCBI Taxonomy" id="2081491"/>
    <lineage>
        <taxon>Eukaryota</taxon>
        <taxon>Haptista</taxon>
        <taxon>Haptophyta</taxon>
        <taxon>Pavlovophyceae</taxon>
        <taxon>Pavlovales</taxon>
        <taxon>Pavlovaceae</taxon>
        <taxon>Diacronema</taxon>
    </lineage>
</organism>
<reference evidence="2" key="1">
    <citation type="submission" date="2021-05" db="EMBL/GenBank/DDBJ databases">
        <title>The genome of the haptophyte Pavlova lutheri (Diacronema luteri, Pavlovales) - a model for lipid biosynthesis in eukaryotic algae.</title>
        <authorList>
            <person name="Hulatt C.J."/>
            <person name="Posewitz M.C."/>
        </authorList>
    </citation>
    <scope>NUCLEOTIDE SEQUENCE</scope>
    <source>
        <strain evidence="2">NIVA-4/92</strain>
    </source>
</reference>
<dbReference type="EMBL" id="JAGTXO010000027">
    <property type="protein sequence ID" value="KAG8461267.1"/>
    <property type="molecule type" value="Genomic_DNA"/>
</dbReference>
<feature type="region of interest" description="Disordered" evidence="1">
    <location>
        <begin position="42"/>
        <end position="75"/>
    </location>
</feature>
<accession>A0A8J5XHS7</accession>
<evidence type="ECO:0000313" key="2">
    <source>
        <dbReference type="EMBL" id="KAG8461267.1"/>
    </source>
</evidence>
<sequence>MHGSSRGSILLRPVRPSAGRVNDESLDKQWAQDQRLLAEKVAERTAAERERERWHHQHEFDREEMQTRLSTERDTHLALKAQTAAAERQLERELGNLPGHFAKDFEASESTSAARREETRRAMAENARLMRERLDMARAAKLTEIASEAAQGDDFNERFTKPSWREQAKYAQTASSLAGLLPTADATAP</sequence>
<proteinExistence type="predicted"/>
<dbReference type="AlphaFoldDB" id="A0A8J5XHS7"/>
<name>A0A8J5XHS7_DIALT</name>
<evidence type="ECO:0000313" key="3">
    <source>
        <dbReference type="Proteomes" id="UP000751190"/>
    </source>
</evidence>
<feature type="region of interest" description="Disordered" evidence="1">
    <location>
        <begin position="1"/>
        <end position="27"/>
    </location>
</feature>
<keyword evidence="3" id="KW-1185">Reference proteome</keyword>